<protein>
    <submittedName>
        <fullName evidence="1">Transposase</fullName>
    </submittedName>
</protein>
<evidence type="ECO:0000313" key="2">
    <source>
        <dbReference type="Proteomes" id="UP000060487"/>
    </source>
</evidence>
<evidence type="ECO:0000313" key="1">
    <source>
        <dbReference type="EMBL" id="KWT74168.1"/>
    </source>
</evidence>
<dbReference type="Proteomes" id="UP000060487">
    <property type="component" value="Unassembled WGS sequence"/>
</dbReference>
<sequence length="62" mass="7312">MTEQTLLDGCYVIKTELKKEEVSAETVHERYKDLASVEQGFRTMKTGYLETRPIFVRKEKRT</sequence>
<proteinExistence type="predicted"/>
<reference evidence="1 2" key="1">
    <citation type="submission" date="2015-11" db="EMBL/GenBank/DDBJ databases">
        <authorList>
            <person name="Lin W."/>
        </authorList>
    </citation>
    <scope>NUCLEOTIDE SEQUENCE [LARGE SCALE GENOMIC DNA]</scope>
    <source>
        <strain evidence="1 2">HCH-1</strain>
    </source>
</reference>
<dbReference type="EMBL" id="LNQR01000146">
    <property type="protein sequence ID" value="KWT74168.1"/>
    <property type="molecule type" value="Genomic_DNA"/>
</dbReference>
<name>A0ABR5SAU5_9BACT</name>
<dbReference type="RefSeq" id="WP_085053924.1">
    <property type="nucleotide sequence ID" value="NZ_LNQR01000146.1"/>
</dbReference>
<gene>
    <name evidence="1" type="ORF">ASN18_3340</name>
</gene>
<organism evidence="1 2">
    <name type="scientific">Candidatus Magnetominusculus xianensis</name>
    <dbReference type="NCBI Taxonomy" id="1748249"/>
    <lineage>
        <taxon>Bacteria</taxon>
        <taxon>Pseudomonadati</taxon>
        <taxon>Nitrospirota</taxon>
        <taxon>Nitrospiria</taxon>
        <taxon>Nitrospirales</taxon>
        <taxon>Nitrospiraceae</taxon>
        <taxon>Candidatus Magnetominusculus</taxon>
    </lineage>
</organism>
<keyword evidence="2" id="KW-1185">Reference proteome</keyword>
<comment type="caution">
    <text evidence="1">The sequence shown here is derived from an EMBL/GenBank/DDBJ whole genome shotgun (WGS) entry which is preliminary data.</text>
</comment>
<accession>A0ABR5SAU5</accession>